<feature type="region of interest" description="Disordered" evidence="1">
    <location>
        <begin position="1"/>
        <end position="40"/>
    </location>
</feature>
<dbReference type="EMBL" id="QUAE01000015">
    <property type="protein sequence ID" value="REJ07762.1"/>
    <property type="molecule type" value="Genomic_DNA"/>
</dbReference>
<comment type="caution">
    <text evidence="2">The sequence shown here is derived from an EMBL/GenBank/DDBJ whole genome shotgun (WGS) entry which is preliminary data.</text>
</comment>
<evidence type="ECO:0000313" key="3">
    <source>
        <dbReference type="Proteomes" id="UP000256305"/>
    </source>
</evidence>
<sequence length="61" mass="6510">MAKNQTKAGTEVGQGRKENPKSLMDPNHPGTDPQKVKQEIQKDVSAGIGAMTSREAGSMKD</sequence>
<dbReference type="AlphaFoldDB" id="A0A3E0J4B5"/>
<accession>A0A3E0J4B5</accession>
<name>A0A3E0J4B5_9BACI</name>
<organism evidence="2 3">
    <name type="scientific">Halobacillus trueperi</name>
    <dbReference type="NCBI Taxonomy" id="156205"/>
    <lineage>
        <taxon>Bacteria</taxon>
        <taxon>Bacillati</taxon>
        <taxon>Bacillota</taxon>
        <taxon>Bacilli</taxon>
        <taxon>Bacillales</taxon>
        <taxon>Bacillaceae</taxon>
        <taxon>Halobacillus</taxon>
    </lineage>
</organism>
<evidence type="ECO:0000313" key="2">
    <source>
        <dbReference type="EMBL" id="REJ07762.1"/>
    </source>
</evidence>
<reference evidence="2 3" key="1">
    <citation type="submission" date="2018-08" db="EMBL/GenBank/DDBJ databases">
        <title>Genome sequence of Halobacillus trueperi KCTC 3686.</title>
        <authorList>
            <person name="Cho K.H."/>
            <person name="Kwak M.-J."/>
            <person name="Kim B.-Y."/>
            <person name="Chun J."/>
        </authorList>
    </citation>
    <scope>NUCLEOTIDE SEQUENCE [LARGE SCALE GENOMIC DNA]</scope>
    <source>
        <strain evidence="2 3">KCTC 3686</strain>
    </source>
</reference>
<dbReference type="RefSeq" id="WP_115824413.1">
    <property type="nucleotide sequence ID" value="NZ_QUAE01000015.1"/>
</dbReference>
<keyword evidence="3" id="KW-1185">Reference proteome</keyword>
<gene>
    <name evidence="2" type="ORF">DYE48_15455</name>
</gene>
<evidence type="ECO:0000256" key="1">
    <source>
        <dbReference type="SAM" id="MobiDB-lite"/>
    </source>
</evidence>
<proteinExistence type="predicted"/>
<dbReference type="Proteomes" id="UP000256305">
    <property type="component" value="Unassembled WGS sequence"/>
</dbReference>
<protein>
    <submittedName>
        <fullName evidence="2">Uncharacterized protein</fullName>
    </submittedName>
</protein>